<feature type="domain" description="Kazal-like" evidence="5">
    <location>
        <begin position="22"/>
        <end position="69"/>
    </location>
</feature>
<sequence>SWLLRVRWLMISCLLQGHLICPSRLVDCSRYPQPPPGDCPQEYRPVCGTDGVTYGHVCILCSNMVRNYF</sequence>
<reference evidence="6" key="3">
    <citation type="submission" date="2025-09" db="UniProtKB">
        <authorList>
            <consortium name="Ensembl"/>
        </authorList>
    </citation>
    <scope>IDENTIFICATION</scope>
</reference>
<keyword evidence="7" id="KW-1185">Reference proteome</keyword>
<dbReference type="Gene3D" id="3.30.60.30">
    <property type="match status" value="1"/>
</dbReference>
<accession>A0A670JDL9</accession>
<organism evidence="6 7">
    <name type="scientific">Podarcis muralis</name>
    <name type="common">Wall lizard</name>
    <name type="synonym">Lacerta muralis</name>
    <dbReference type="NCBI Taxonomy" id="64176"/>
    <lineage>
        <taxon>Eukaryota</taxon>
        <taxon>Metazoa</taxon>
        <taxon>Chordata</taxon>
        <taxon>Craniata</taxon>
        <taxon>Vertebrata</taxon>
        <taxon>Euteleostomi</taxon>
        <taxon>Lepidosauria</taxon>
        <taxon>Squamata</taxon>
        <taxon>Bifurcata</taxon>
        <taxon>Unidentata</taxon>
        <taxon>Episquamata</taxon>
        <taxon>Laterata</taxon>
        <taxon>Lacertibaenia</taxon>
        <taxon>Lacertidae</taxon>
        <taxon>Podarcis</taxon>
    </lineage>
</organism>
<feature type="chain" id="PRO_5025431592" description="Kazal-like domain-containing protein" evidence="4">
    <location>
        <begin position="18"/>
        <end position="69"/>
    </location>
</feature>
<protein>
    <recommendedName>
        <fullName evidence="5">Kazal-like domain-containing protein</fullName>
    </recommendedName>
</protein>
<dbReference type="PROSITE" id="PS51465">
    <property type="entry name" value="KAZAL_2"/>
    <property type="match status" value="1"/>
</dbReference>
<dbReference type="Ensembl" id="ENSPMRT00000024038.1">
    <property type="protein sequence ID" value="ENSPMRP00000022618.1"/>
    <property type="gene ID" value="ENSPMRG00000014686.1"/>
</dbReference>
<dbReference type="PROSITE" id="PS00282">
    <property type="entry name" value="KAZAL_1"/>
    <property type="match status" value="1"/>
</dbReference>
<proteinExistence type="predicted"/>
<keyword evidence="3" id="KW-1015">Disulfide bond</keyword>
<dbReference type="SUPFAM" id="SSF100895">
    <property type="entry name" value="Kazal-type serine protease inhibitors"/>
    <property type="match status" value="1"/>
</dbReference>
<evidence type="ECO:0000313" key="7">
    <source>
        <dbReference type="Proteomes" id="UP000472272"/>
    </source>
</evidence>
<keyword evidence="2" id="KW-0964">Secreted</keyword>
<evidence type="ECO:0000259" key="5">
    <source>
        <dbReference type="PROSITE" id="PS51465"/>
    </source>
</evidence>
<feature type="signal peptide" evidence="4">
    <location>
        <begin position="1"/>
        <end position="17"/>
    </location>
</feature>
<dbReference type="SMART" id="SM00280">
    <property type="entry name" value="KAZAL"/>
    <property type="match status" value="1"/>
</dbReference>
<keyword evidence="4" id="KW-0732">Signal</keyword>
<dbReference type="Proteomes" id="UP000472272">
    <property type="component" value="Chromosome 2"/>
</dbReference>
<reference evidence="6 7" key="1">
    <citation type="journal article" date="2019" name="Proc. Natl. Acad. Sci. U.S.A.">
        <title>Regulatory changes in pterin and carotenoid genes underlie balanced color polymorphisms in the wall lizard.</title>
        <authorList>
            <person name="Andrade P."/>
            <person name="Pinho C."/>
            <person name="Perez I de Lanuza G."/>
            <person name="Afonso S."/>
            <person name="Brejcha J."/>
            <person name="Rubin C.J."/>
            <person name="Wallerman O."/>
            <person name="Pereira P."/>
            <person name="Sabatino S.J."/>
            <person name="Bellati A."/>
            <person name="Pellitteri-Rosa D."/>
            <person name="Bosakova Z."/>
            <person name="Bunikis I."/>
            <person name="Carretero M.A."/>
            <person name="Feiner N."/>
            <person name="Marsik P."/>
            <person name="Pauperio F."/>
            <person name="Salvi D."/>
            <person name="Soler L."/>
            <person name="While G.M."/>
            <person name="Uller T."/>
            <person name="Font E."/>
            <person name="Andersson L."/>
            <person name="Carneiro M."/>
        </authorList>
    </citation>
    <scope>NUCLEOTIDE SEQUENCE</scope>
</reference>
<evidence type="ECO:0000256" key="2">
    <source>
        <dbReference type="ARBA" id="ARBA00022525"/>
    </source>
</evidence>
<dbReference type="PANTHER" id="PTHR47499">
    <property type="entry name" value="SERINE PROTEASE INHIBITOR KAZAL-TYPE 7 SPINK7"/>
    <property type="match status" value="1"/>
</dbReference>
<reference evidence="6" key="2">
    <citation type="submission" date="2025-08" db="UniProtKB">
        <authorList>
            <consortium name="Ensembl"/>
        </authorList>
    </citation>
    <scope>IDENTIFICATION</scope>
</reference>
<dbReference type="PANTHER" id="PTHR47499:SF1">
    <property type="entry name" value="SERINE PROTEASE INHIBITOR KAZAL-TYPE 7"/>
    <property type="match status" value="1"/>
</dbReference>
<evidence type="ECO:0000256" key="4">
    <source>
        <dbReference type="SAM" id="SignalP"/>
    </source>
</evidence>
<name>A0A670JDL9_PODMU</name>
<evidence type="ECO:0000256" key="1">
    <source>
        <dbReference type="ARBA" id="ARBA00004613"/>
    </source>
</evidence>
<evidence type="ECO:0000313" key="6">
    <source>
        <dbReference type="Ensembl" id="ENSPMRP00000022618.1"/>
    </source>
</evidence>
<comment type="subcellular location">
    <subcellularLocation>
        <location evidence="1">Secreted</location>
    </subcellularLocation>
</comment>
<dbReference type="InterPro" id="IPR036058">
    <property type="entry name" value="Kazal_dom_sf"/>
</dbReference>
<dbReference type="AlphaFoldDB" id="A0A670JDL9"/>
<dbReference type="InterPro" id="IPR002350">
    <property type="entry name" value="Kazal_dom"/>
</dbReference>
<dbReference type="GO" id="GO:0005576">
    <property type="term" value="C:extracellular region"/>
    <property type="evidence" value="ECO:0007669"/>
    <property type="project" value="UniProtKB-SubCell"/>
</dbReference>
<dbReference type="Pfam" id="PF00050">
    <property type="entry name" value="Kazal_1"/>
    <property type="match status" value="1"/>
</dbReference>
<dbReference type="InterPro" id="IPR050159">
    <property type="entry name" value="Kazal-type_SerProtInhib"/>
</dbReference>
<evidence type="ECO:0000256" key="3">
    <source>
        <dbReference type="ARBA" id="ARBA00023157"/>
    </source>
</evidence>